<evidence type="ECO:0000313" key="3">
    <source>
        <dbReference type="Proteomes" id="UP000502298"/>
    </source>
</evidence>
<keyword evidence="3" id="KW-1185">Reference proteome</keyword>
<protein>
    <submittedName>
        <fullName evidence="2">Anti-sigma factor</fullName>
    </submittedName>
</protein>
<sequence length="229" mass="24554">MNSDDDLTFPDDIAGTLGTSLTPVAPSPAVREHLLETIAHLPQESRSPESTTTDSNVVELKPRKLRVVRAVSQMAAAAVLVAAGVGVGRWSVMDSMEYTSHYAQLNQAQDVVRVADTMPDGHVVTLTWSHDMEMAAVTMPVELQAPAGQSLAVWVRHAGNIRKAGMYEPNKTGPFSFIDAMPEDGDDVFVTIEPADGSAQPTGKPIITWKISIPDDPADRASTTPHSLT</sequence>
<dbReference type="AlphaFoldDB" id="A0A6H2ELX3"/>
<reference evidence="2 3" key="1">
    <citation type="submission" date="2020-03" db="EMBL/GenBank/DDBJ databases">
        <title>Complete genome of Arcanobacterium buesumensis sp. nov. strain 2701.</title>
        <authorList>
            <person name="Borowiak M."/>
            <person name="Alssahen M."/>
            <person name="Laemmler C."/>
            <person name="Malorny B."/>
            <person name="Hassan A."/>
            <person name="Prenger-Berninghoff E."/>
            <person name="Ploetz M."/>
            <person name="Abdulmawjood A."/>
        </authorList>
    </citation>
    <scope>NUCLEOTIDE SEQUENCE [LARGE SCALE GENOMIC DNA]</scope>
    <source>
        <strain evidence="2 3">2701</strain>
    </source>
</reference>
<dbReference type="Proteomes" id="UP000502298">
    <property type="component" value="Chromosome"/>
</dbReference>
<dbReference type="RefSeq" id="WP_168918012.1">
    <property type="nucleotide sequence ID" value="NZ_CP050804.1"/>
</dbReference>
<organism evidence="2 3">
    <name type="scientific">Arcanobacterium buesumense</name>
    <dbReference type="NCBI Taxonomy" id="2722751"/>
    <lineage>
        <taxon>Bacteria</taxon>
        <taxon>Bacillati</taxon>
        <taxon>Actinomycetota</taxon>
        <taxon>Actinomycetes</taxon>
        <taxon>Actinomycetales</taxon>
        <taxon>Actinomycetaceae</taxon>
        <taxon>Arcanobacterium</taxon>
    </lineage>
</organism>
<proteinExistence type="predicted"/>
<evidence type="ECO:0000259" key="1">
    <source>
        <dbReference type="Pfam" id="PF10099"/>
    </source>
</evidence>
<feature type="domain" description="Anti-sigma K factor RskA C-terminal" evidence="1">
    <location>
        <begin position="75"/>
        <end position="204"/>
    </location>
</feature>
<evidence type="ECO:0000313" key="2">
    <source>
        <dbReference type="EMBL" id="QJC22078.1"/>
    </source>
</evidence>
<name>A0A6H2ELX3_9ACTO</name>
<gene>
    <name evidence="2" type="ORF">HC352_05880</name>
</gene>
<dbReference type="EMBL" id="CP050804">
    <property type="protein sequence ID" value="QJC22078.1"/>
    <property type="molecule type" value="Genomic_DNA"/>
</dbReference>
<dbReference type="Pfam" id="PF10099">
    <property type="entry name" value="RskA_C"/>
    <property type="match status" value="1"/>
</dbReference>
<dbReference type="KEGG" id="arca:HC352_05880"/>
<accession>A0A6H2ELX3</accession>
<dbReference type="GO" id="GO:0005886">
    <property type="term" value="C:plasma membrane"/>
    <property type="evidence" value="ECO:0007669"/>
    <property type="project" value="InterPro"/>
</dbReference>
<dbReference type="InterPro" id="IPR018764">
    <property type="entry name" value="RskA_C"/>
</dbReference>